<protein>
    <submittedName>
        <fullName evidence="1">Uncharacterized protein</fullName>
    </submittedName>
</protein>
<accession>A0AAV2E7E5</accession>
<sequence length="112" mass="13377">MVRAAPMAPPPPVPVQVQRVADLENLRPNRGNNFYQLPHLDFPQFSGENPLEWARKCKKVFEIYKTHEDQKVALASVYFDRWPDIWFEGWKVGRREWLWEEFVVSLCNRFTD</sequence>
<evidence type="ECO:0000313" key="1">
    <source>
        <dbReference type="EMBL" id="CAL1381578.1"/>
    </source>
</evidence>
<dbReference type="EMBL" id="OZ034817">
    <property type="protein sequence ID" value="CAL1381578.1"/>
    <property type="molecule type" value="Genomic_DNA"/>
</dbReference>
<name>A0AAV2E7E5_9ROSI</name>
<dbReference type="AlphaFoldDB" id="A0AAV2E7E5"/>
<reference evidence="1 2" key="1">
    <citation type="submission" date="2024-04" db="EMBL/GenBank/DDBJ databases">
        <authorList>
            <person name="Fracassetti M."/>
        </authorList>
    </citation>
    <scope>NUCLEOTIDE SEQUENCE [LARGE SCALE GENOMIC DNA]</scope>
</reference>
<gene>
    <name evidence="1" type="ORF">LTRI10_LOCUS22950</name>
</gene>
<proteinExistence type="predicted"/>
<evidence type="ECO:0000313" key="2">
    <source>
        <dbReference type="Proteomes" id="UP001497516"/>
    </source>
</evidence>
<organism evidence="1 2">
    <name type="scientific">Linum trigynum</name>
    <dbReference type="NCBI Taxonomy" id="586398"/>
    <lineage>
        <taxon>Eukaryota</taxon>
        <taxon>Viridiplantae</taxon>
        <taxon>Streptophyta</taxon>
        <taxon>Embryophyta</taxon>
        <taxon>Tracheophyta</taxon>
        <taxon>Spermatophyta</taxon>
        <taxon>Magnoliopsida</taxon>
        <taxon>eudicotyledons</taxon>
        <taxon>Gunneridae</taxon>
        <taxon>Pentapetalae</taxon>
        <taxon>rosids</taxon>
        <taxon>fabids</taxon>
        <taxon>Malpighiales</taxon>
        <taxon>Linaceae</taxon>
        <taxon>Linum</taxon>
    </lineage>
</organism>
<keyword evidence="2" id="KW-1185">Reference proteome</keyword>
<dbReference type="Proteomes" id="UP001497516">
    <property type="component" value="Chromosome 4"/>
</dbReference>